<gene>
    <name evidence="2" type="ORF">KY290_001188</name>
</gene>
<evidence type="ECO:0000256" key="1">
    <source>
        <dbReference type="SAM" id="MobiDB-lite"/>
    </source>
</evidence>
<organism evidence="2 3">
    <name type="scientific">Solanum tuberosum</name>
    <name type="common">Potato</name>
    <dbReference type="NCBI Taxonomy" id="4113"/>
    <lineage>
        <taxon>Eukaryota</taxon>
        <taxon>Viridiplantae</taxon>
        <taxon>Streptophyta</taxon>
        <taxon>Embryophyta</taxon>
        <taxon>Tracheophyta</taxon>
        <taxon>Spermatophyta</taxon>
        <taxon>Magnoliopsida</taxon>
        <taxon>eudicotyledons</taxon>
        <taxon>Gunneridae</taxon>
        <taxon>Pentapetalae</taxon>
        <taxon>asterids</taxon>
        <taxon>lamiids</taxon>
        <taxon>Solanales</taxon>
        <taxon>Solanaceae</taxon>
        <taxon>Solanoideae</taxon>
        <taxon>Solaneae</taxon>
        <taxon>Solanum</taxon>
    </lineage>
</organism>
<reference evidence="2 3" key="1">
    <citation type="journal article" date="2021" name="bioRxiv">
        <title>Chromosome-scale and haplotype-resolved genome assembly of a tetraploid potato cultivar.</title>
        <authorList>
            <person name="Sun H."/>
            <person name="Jiao W.-B."/>
            <person name="Krause K."/>
            <person name="Campoy J.A."/>
            <person name="Goel M."/>
            <person name="Folz-Donahue K."/>
            <person name="Kukat C."/>
            <person name="Huettel B."/>
            <person name="Schneeberger K."/>
        </authorList>
    </citation>
    <scope>NUCLEOTIDE SEQUENCE [LARGE SCALE GENOMIC DNA]</scope>
    <source>
        <strain evidence="2">SolTubOtavaFocal</strain>
        <tissue evidence="2">Leaves</tissue>
    </source>
</reference>
<feature type="region of interest" description="Disordered" evidence="1">
    <location>
        <begin position="1"/>
        <end position="29"/>
    </location>
</feature>
<name>A0ABQ7WNQ3_SOLTU</name>
<feature type="compositionally biased region" description="Low complexity" evidence="1">
    <location>
        <begin position="13"/>
        <end position="29"/>
    </location>
</feature>
<dbReference type="EMBL" id="JAIVGD010000001">
    <property type="protein sequence ID" value="KAH0781590.1"/>
    <property type="molecule type" value="Genomic_DNA"/>
</dbReference>
<feature type="compositionally biased region" description="Polar residues" evidence="1">
    <location>
        <begin position="1"/>
        <end position="12"/>
    </location>
</feature>
<accession>A0ABQ7WNQ3</accession>
<keyword evidence="3" id="KW-1185">Reference proteome</keyword>
<comment type="caution">
    <text evidence="2">The sequence shown here is derived from an EMBL/GenBank/DDBJ whole genome shotgun (WGS) entry which is preliminary data.</text>
</comment>
<evidence type="ECO:0000313" key="3">
    <source>
        <dbReference type="Proteomes" id="UP000826656"/>
    </source>
</evidence>
<proteinExistence type="predicted"/>
<protein>
    <recommendedName>
        <fullName evidence="4">Retrotransposon Copia-like N-terminal domain-containing protein</fullName>
    </recommendedName>
</protein>
<evidence type="ECO:0008006" key="4">
    <source>
        <dbReference type="Google" id="ProtNLM"/>
    </source>
</evidence>
<dbReference type="Proteomes" id="UP000826656">
    <property type="component" value="Unassembled WGS sequence"/>
</dbReference>
<sequence>MVDENISPSSSLQGTTVGAQTSTVTTLPSPSLAHQLPLKLRSSNFLLWKTRFLPMVRGCGLGHHIDSSQVIPGKFLSGVQPNPDYHVWVGTNQLALLQKGPLAEIKYGFSGNSICCDTLYHPSRQCWGQQRLLRPLWEMLVKGSMNCHYKALAFTAIDCGNYVGR</sequence>
<evidence type="ECO:0000313" key="2">
    <source>
        <dbReference type="EMBL" id="KAH0781590.1"/>
    </source>
</evidence>